<evidence type="ECO:0000256" key="5">
    <source>
        <dbReference type="SAM" id="Phobius"/>
    </source>
</evidence>
<dbReference type="Pfam" id="PF13564">
    <property type="entry name" value="DoxX_2"/>
    <property type="match status" value="1"/>
</dbReference>
<accession>A0A6S7BHX7</accession>
<keyword evidence="3 5" id="KW-1133">Transmembrane helix</keyword>
<dbReference type="GO" id="GO:0016020">
    <property type="term" value="C:membrane"/>
    <property type="evidence" value="ECO:0007669"/>
    <property type="project" value="UniProtKB-SubCell"/>
</dbReference>
<keyword evidence="4 5" id="KW-0472">Membrane</keyword>
<evidence type="ECO:0008006" key="8">
    <source>
        <dbReference type="Google" id="ProtNLM"/>
    </source>
</evidence>
<evidence type="ECO:0000256" key="2">
    <source>
        <dbReference type="ARBA" id="ARBA00022692"/>
    </source>
</evidence>
<dbReference type="InterPro" id="IPR032808">
    <property type="entry name" value="DoxX"/>
</dbReference>
<keyword evidence="7" id="KW-1185">Reference proteome</keyword>
<evidence type="ECO:0000256" key="3">
    <source>
        <dbReference type="ARBA" id="ARBA00022989"/>
    </source>
</evidence>
<protein>
    <recommendedName>
        <fullName evidence="8">DoxX family protein</fullName>
    </recommendedName>
</protein>
<feature type="transmembrane region" description="Helical" evidence="5">
    <location>
        <begin position="63"/>
        <end position="81"/>
    </location>
</feature>
<dbReference type="RefSeq" id="WP_175152011.1">
    <property type="nucleotide sequence ID" value="NZ_CADIKK010000026.1"/>
</dbReference>
<dbReference type="EMBL" id="CADIKK010000026">
    <property type="protein sequence ID" value="CAB3799385.1"/>
    <property type="molecule type" value="Genomic_DNA"/>
</dbReference>
<evidence type="ECO:0000256" key="4">
    <source>
        <dbReference type="ARBA" id="ARBA00023136"/>
    </source>
</evidence>
<keyword evidence="2 5" id="KW-0812">Transmembrane</keyword>
<gene>
    <name evidence="6" type="ORF">LMG28614_04955</name>
</gene>
<reference evidence="6 7" key="1">
    <citation type="submission" date="2020-04" db="EMBL/GenBank/DDBJ databases">
        <authorList>
            <person name="De Canck E."/>
        </authorList>
    </citation>
    <scope>NUCLEOTIDE SEQUENCE [LARGE SCALE GENOMIC DNA]</scope>
    <source>
        <strain evidence="6 7">LMG 28614</strain>
    </source>
</reference>
<evidence type="ECO:0000313" key="6">
    <source>
        <dbReference type="EMBL" id="CAB3799385.1"/>
    </source>
</evidence>
<sequence>MLHTVSIWLLVVAFFGAGLFNAIGTPATQDNFVRWGYPRWWQRATGTLEMTNAVLIALPVTRGLGLIFGAVIISAAVLTVLRHREHSHLAPLSVFLVMLTLAGITS</sequence>
<feature type="transmembrane region" description="Helical" evidence="5">
    <location>
        <begin position="88"/>
        <end position="105"/>
    </location>
</feature>
<name>A0A6S7BHX7_9BURK</name>
<dbReference type="AlphaFoldDB" id="A0A6S7BHX7"/>
<proteinExistence type="predicted"/>
<comment type="subcellular location">
    <subcellularLocation>
        <location evidence="1">Membrane</location>
        <topology evidence="1">Multi-pass membrane protein</topology>
    </subcellularLocation>
</comment>
<evidence type="ECO:0000313" key="7">
    <source>
        <dbReference type="Proteomes" id="UP000494365"/>
    </source>
</evidence>
<organism evidence="6 7">
    <name type="scientific">Paraburkholderia ultramafica</name>
    <dbReference type="NCBI Taxonomy" id="1544867"/>
    <lineage>
        <taxon>Bacteria</taxon>
        <taxon>Pseudomonadati</taxon>
        <taxon>Pseudomonadota</taxon>
        <taxon>Betaproteobacteria</taxon>
        <taxon>Burkholderiales</taxon>
        <taxon>Burkholderiaceae</taxon>
        <taxon>Paraburkholderia</taxon>
    </lineage>
</organism>
<evidence type="ECO:0000256" key="1">
    <source>
        <dbReference type="ARBA" id="ARBA00004141"/>
    </source>
</evidence>
<dbReference type="Proteomes" id="UP000494365">
    <property type="component" value="Unassembled WGS sequence"/>
</dbReference>